<comment type="caution">
    <text evidence="2">The sequence shown here is derived from an EMBL/GenBank/DDBJ whole genome shotgun (WGS) entry which is preliminary data.</text>
</comment>
<dbReference type="Gene3D" id="1.10.510.10">
    <property type="entry name" value="Transferase(Phosphotransferase) domain 1"/>
    <property type="match status" value="1"/>
</dbReference>
<keyword evidence="3" id="KW-1185">Reference proteome</keyword>
<dbReference type="SMART" id="SM00671">
    <property type="entry name" value="SEL1"/>
    <property type="match status" value="7"/>
</dbReference>
<proteinExistence type="inferred from homology"/>
<evidence type="ECO:0000313" key="3">
    <source>
        <dbReference type="Proteomes" id="UP001470230"/>
    </source>
</evidence>
<comment type="similarity">
    <text evidence="1">Belongs to the sel-1 family.</text>
</comment>
<dbReference type="EMBL" id="JAPFFF010000016">
    <property type="protein sequence ID" value="KAK8865506.1"/>
    <property type="molecule type" value="Genomic_DNA"/>
</dbReference>
<accession>A0ABR2IME4</accession>
<dbReference type="Proteomes" id="UP001470230">
    <property type="component" value="Unassembled WGS sequence"/>
</dbReference>
<reference evidence="2 3" key="1">
    <citation type="submission" date="2024-04" db="EMBL/GenBank/DDBJ databases">
        <title>Tritrichomonas musculus Genome.</title>
        <authorList>
            <person name="Alves-Ferreira E."/>
            <person name="Grigg M."/>
            <person name="Lorenzi H."/>
            <person name="Galac M."/>
        </authorList>
    </citation>
    <scope>NUCLEOTIDE SEQUENCE [LARGE SCALE GENOMIC DNA]</scope>
    <source>
        <strain evidence="2 3">EAF2021</strain>
    </source>
</reference>
<organism evidence="2 3">
    <name type="scientific">Tritrichomonas musculus</name>
    <dbReference type="NCBI Taxonomy" id="1915356"/>
    <lineage>
        <taxon>Eukaryota</taxon>
        <taxon>Metamonada</taxon>
        <taxon>Parabasalia</taxon>
        <taxon>Tritrichomonadida</taxon>
        <taxon>Tritrichomonadidae</taxon>
        <taxon>Tritrichomonas</taxon>
    </lineage>
</organism>
<protein>
    <recommendedName>
        <fullName evidence="4">Protein kinase domain-containing protein</fullName>
    </recommendedName>
</protein>
<dbReference type="PANTHER" id="PTHR11102">
    <property type="entry name" value="SEL-1-LIKE PROTEIN"/>
    <property type="match status" value="1"/>
</dbReference>
<dbReference type="Pfam" id="PF08238">
    <property type="entry name" value="Sel1"/>
    <property type="match status" value="7"/>
</dbReference>
<gene>
    <name evidence="2" type="ORF">M9Y10_011062</name>
</gene>
<dbReference type="InterPro" id="IPR011990">
    <property type="entry name" value="TPR-like_helical_dom_sf"/>
</dbReference>
<evidence type="ECO:0000313" key="2">
    <source>
        <dbReference type="EMBL" id="KAK8865506.1"/>
    </source>
</evidence>
<dbReference type="InterPro" id="IPR006597">
    <property type="entry name" value="Sel1-like"/>
</dbReference>
<sequence>MQSISPLNLSHSRKIREIKANGYTYIIFIHLETNKIFYQILYNTKLKTTEEEQHFLQNLANITKISTFLIFVHINEYHIHPFPTILTEYHPNGTLSDISNYSPKFGCQQFTGTKKLINLLGISLFIQFIYLNNITYGKLKPSNIHLDEDLYPHIIIYEDLDQINQGEDPIKRNQILSKDIESFALIAYELITGTRQKVPDLTKIKSEWMKKFLQSCLLEDCYEKPKYYLLYKNLLKNRKMYQSLFGEINEDEVNCYIESIENNYLLFVKDIRDRIESDSNDTKAMIIYGNMLYQGSGIDEDKKEAARMFKMAADLGDSEAMFRYGVMASNGHGIERNTKEAAKYYKMAIDLGHPDAMNNYGLLLENGDGVDKDLIEAANYYKKAALLGITISMCNYAIVKKSDNSIITDKKEAAKYFKMAAGYGNRQAIYNYGVMLFDGNGIESDKVEGLKFIKIAADKGYIIAMVKYAIILIQNKEEKKNLNEAVYYLKMAADLGSSNAMFIYAIMLNNGEGVKMDKLEAERYFKMAGYLGHEKAWRIYSLMTHSLNFAF</sequence>
<dbReference type="SUPFAM" id="SSF56112">
    <property type="entry name" value="Protein kinase-like (PK-like)"/>
    <property type="match status" value="1"/>
</dbReference>
<dbReference type="SUPFAM" id="SSF81901">
    <property type="entry name" value="HCP-like"/>
    <property type="match status" value="2"/>
</dbReference>
<name>A0ABR2IME4_9EUKA</name>
<dbReference type="InterPro" id="IPR011009">
    <property type="entry name" value="Kinase-like_dom_sf"/>
</dbReference>
<dbReference type="Gene3D" id="1.25.40.10">
    <property type="entry name" value="Tetratricopeptide repeat domain"/>
    <property type="match status" value="1"/>
</dbReference>
<evidence type="ECO:0008006" key="4">
    <source>
        <dbReference type="Google" id="ProtNLM"/>
    </source>
</evidence>
<dbReference type="PANTHER" id="PTHR11102:SF160">
    <property type="entry name" value="ERAD-ASSOCIATED E3 UBIQUITIN-PROTEIN LIGASE COMPONENT HRD3"/>
    <property type="match status" value="1"/>
</dbReference>
<dbReference type="InterPro" id="IPR050767">
    <property type="entry name" value="Sel1_AlgK"/>
</dbReference>
<evidence type="ECO:0000256" key="1">
    <source>
        <dbReference type="ARBA" id="ARBA00038101"/>
    </source>
</evidence>